<evidence type="ECO:0000259" key="1">
    <source>
        <dbReference type="PROSITE" id="PS50181"/>
    </source>
</evidence>
<dbReference type="InterPro" id="IPR036047">
    <property type="entry name" value="F-box-like_dom_sf"/>
</dbReference>
<dbReference type="PANTHER" id="PTHR31672">
    <property type="entry name" value="BNACNNG10540D PROTEIN"/>
    <property type="match status" value="1"/>
</dbReference>
<dbReference type="OrthoDB" id="1279974at2759"/>
<dbReference type="Gramene" id="Solyc10g076640.1.1">
    <property type="protein sequence ID" value="Solyc10g076640.1.1.1"/>
    <property type="gene ID" value="Solyc10g076640.1"/>
</dbReference>
<dbReference type="PROSITE" id="PS50181">
    <property type="entry name" value="FBOX"/>
    <property type="match status" value="1"/>
</dbReference>
<reference evidence="2" key="1">
    <citation type="journal article" date="2012" name="Nature">
        <title>The tomato genome sequence provides insights into fleshy fruit evolution.</title>
        <authorList>
            <consortium name="Tomato Genome Consortium"/>
        </authorList>
    </citation>
    <scope>NUCLEOTIDE SEQUENCE [LARGE SCALE GENOMIC DNA]</scope>
    <source>
        <strain evidence="2">cv. Heinz 1706</strain>
    </source>
</reference>
<reference evidence="2" key="2">
    <citation type="submission" date="2019-01" db="UniProtKB">
        <authorList>
            <consortium name="EnsemblPlants"/>
        </authorList>
    </citation>
    <scope>IDENTIFICATION</scope>
    <source>
        <strain evidence="2">cv. Heinz 1706</strain>
    </source>
</reference>
<feature type="domain" description="F-box" evidence="1">
    <location>
        <begin position="16"/>
        <end position="64"/>
    </location>
</feature>
<proteinExistence type="predicted"/>
<evidence type="ECO:0000313" key="2">
    <source>
        <dbReference type="EnsemblPlants" id="Solyc10g076640.1.1.1"/>
    </source>
</evidence>
<sequence length="429" mass="49241">MKISKRKKRKEDDEQPMMNCNIPNEMVIEILGRVACQDLVQNLKLVCKKWYSIIYNGSFAYSHFEHNNNNNKKKKSSSFSQLKALVISTSNGKSVTVSSLEWHDNFLEKPFENLTMNDCKDLFTVEYTSESRIEQMSFHKANCVNGFVCFWSTRHARFHICNSMTMEYVTTPPNPYWSSIRGNHITAGLGFCPITYQYKLVVFQSHYDFDAPKSSELVKGSISTINGKDQSWRPLKWIDDSLEPGPRSPACVNGALYWTTNTTCADYSRGIYDTTILVAFDIAKEESYVIEVPIESEAHHVSIEEKGGKICLITNELCHDSRCILFKGYIAHNMNDLENLNSWKLEFNVTIYDIYGEFGDQHMSFTNEILMVDTYESMSFFDVATGKILDEFQTSNSTRSILIPYVPSLISLHHRPVREKKYLDAVCGL</sequence>
<evidence type="ECO:0000313" key="3">
    <source>
        <dbReference type="Proteomes" id="UP000004994"/>
    </source>
</evidence>
<gene>
    <name evidence="2" type="primary">LOC112940117</name>
</gene>
<name>A0A3Q7IJW5_SOLLC</name>
<dbReference type="SUPFAM" id="SSF81383">
    <property type="entry name" value="F-box domain"/>
    <property type="match status" value="1"/>
</dbReference>
<dbReference type="PaxDb" id="4081-Solyc10g076640.1.1"/>
<dbReference type="InterPro" id="IPR001810">
    <property type="entry name" value="F-box_dom"/>
</dbReference>
<dbReference type="InterPro" id="IPR050796">
    <property type="entry name" value="SCF_F-box_component"/>
</dbReference>
<accession>A0A3Q7IJW5</accession>
<dbReference type="Proteomes" id="UP000004994">
    <property type="component" value="Chromosome 10"/>
</dbReference>
<dbReference type="EnsemblPlants" id="Solyc10g076640.1.1">
    <property type="protein sequence ID" value="Solyc10g076640.1.1.1"/>
    <property type="gene ID" value="Solyc10g076640.1"/>
</dbReference>
<dbReference type="InterPro" id="IPR013187">
    <property type="entry name" value="F-box-assoc_dom_typ3"/>
</dbReference>
<dbReference type="Pfam" id="PF08268">
    <property type="entry name" value="FBA_3"/>
    <property type="match status" value="1"/>
</dbReference>
<dbReference type="NCBIfam" id="TIGR01640">
    <property type="entry name" value="F_box_assoc_1"/>
    <property type="match status" value="1"/>
</dbReference>
<dbReference type="AlphaFoldDB" id="A0A3Q7IJW5"/>
<organism evidence="2">
    <name type="scientific">Solanum lycopersicum</name>
    <name type="common">Tomato</name>
    <name type="synonym">Lycopersicon esculentum</name>
    <dbReference type="NCBI Taxonomy" id="4081"/>
    <lineage>
        <taxon>Eukaryota</taxon>
        <taxon>Viridiplantae</taxon>
        <taxon>Streptophyta</taxon>
        <taxon>Embryophyta</taxon>
        <taxon>Tracheophyta</taxon>
        <taxon>Spermatophyta</taxon>
        <taxon>Magnoliopsida</taxon>
        <taxon>eudicotyledons</taxon>
        <taxon>Gunneridae</taxon>
        <taxon>Pentapetalae</taxon>
        <taxon>asterids</taxon>
        <taxon>lamiids</taxon>
        <taxon>Solanales</taxon>
        <taxon>Solanaceae</taxon>
        <taxon>Solanoideae</taxon>
        <taxon>Solaneae</taxon>
        <taxon>Solanum</taxon>
        <taxon>Solanum subgen. Lycopersicon</taxon>
    </lineage>
</organism>
<dbReference type="Gene3D" id="1.20.1280.50">
    <property type="match status" value="1"/>
</dbReference>
<keyword evidence="3" id="KW-1185">Reference proteome</keyword>
<dbReference type="Pfam" id="PF12937">
    <property type="entry name" value="F-box-like"/>
    <property type="match status" value="1"/>
</dbReference>
<protein>
    <recommendedName>
        <fullName evidence="1">F-box domain-containing protein</fullName>
    </recommendedName>
</protein>
<dbReference type="InterPro" id="IPR017451">
    <property type="entry name" value="F-box-assoc_interact_dom"/>
</dbReference>
<dbReference type="InParanoid" id="A0A3Q7IJW5"/>